<keyword evidence="3" id="KW-0804">Transcription</keyword>
<evidence type="ECO:0000313" key="6">
    <source>
        <dbReference type="EMBL" id="NGP16492.1"/>
    </source>
</evidence>
<dbReference type="InterPro" id="IPR036388">
    <property type="entry name" value="WH-like_DNA-bd_sf"/>
</dbReference>
<dbReference type="Pfam" id="PF00392">
    <property type="entry name" value="GntR"/>
    <property type="match status" value="1"/>
</dbReference>
<evidence type="ECO:0000256" key="3">
    <source>
        <dbReference type="ARBA" id="ARBA00023163"/>
    </source>
</evidence>
<dbReference type="SUPFAM" id="SSF53822">
    <property type="entry name" value="Periplasmic binding protein-like I"/>
    <property type="match status" value="1"/>
</dbReference>
<dbReference type="InterPro" id="IPR046335">
    <property type="entry name" value="LacI/GalR-like_sensor"/>
</dbReference>
<evidence type="ECO:0000256" key="2">
    <source>
        <dbReference type="ARBA" id="ARBA00023125"/>
    </source>
</evidence>
<dbReference type="EMBL" id="JAALFG010000001">
    <property type="protein sequence ID" value="NGP16492.1"/>
    <property type="molecule type" value="Genomic_DNA"/>
</dbReference>
<gene>
    <name evidence="6" type="ORF">G5575_01260</name>
</gene>
<dbReference type="InterPro" id="IPR028082">
    <property type="entry name" value="Peripla_BP_I"/>
</dbReference>
<dbReference type="Gene3D" id="1.10.10.10">
    <property type="entry name" value="Winged helix-like DNA-binding domain superfamily/Winged helix DNA-binding domain"/>
    <property type="match status" value="1"/>
</dbReference>
<evidence type="ECO:0000259" key="5">
    <source>
        <dbReference type="PROSITE" id="PS50949"/>
    </source>
</evidence>
<accession>A0A6M1SLT4</accession>
<dbReference type="Pfam" id="PF13377">
    <property type="entry name" value="Peripla_BP_3"/>
    <property type="match status" value="1"/>
</dbReference>
<dbReference type="InterPro" id="IPR000524">
    <property type="entry name" value="Tscrpt_reg_HTH_GntR"/>
</dbReference>
<feature type="coiled-coil region" evidence="4">
    <location>
        <begin position="88"/>
        <end position="115"/>
    </location>
</feature>
<proteinExistence type="predicted"/>
<keyword evidence="7" id="KW-1185">Reference proteome</keyword>
<protein>
    <submittedName>
        <fullName evidence="6">GntR family transcriptional regulator</fullName>
    </submittedName>
</protein>
<dbReference type="PROSITE" id="PS50949">
    <property type="entry name" value="HTH_GNTR"/>
    <property type="match status" value="1"/>
</dbReference>
<sequence>MTDLSSLRSSLLAAAQTAVPGEKLPTVRQLMKDFALSQLNVERVLDGLKQEGLIAAHVGRGTFFTGNNTGQAPAPRSPAIRTGRSVMLLRRSQQNARARNVLDRLQEKIADAGDVTLDVGYSNAAHARQVLQTLPRFDACIIQNSFDAMPIEMISAIRRKTDTVVVDGAWLVGTDVDAVGFEWGEPIAAAIHRLLAAGHDHITLVTTDRFFLANELGLHRYRAMRQQEEFAGLLQPEICLSSLPSADFEQTVVEAIMATLEGTAPKHPAIIVWGVENGARLRSLLGEAGLSVPDQLSVVLLGRTDVAAEAADFFDIVGYSAAEQAEGVFERLLERWRNPTAPYGLRLMQMRMREGQSIGGPHGH</sequence>
<comment type="caution">
    <text evidence="6">The sequence shown here is derived from an EMBL/GenBank/DDBJ whole genome shotgun (WGS) entry which is preliminary data.</text>
</comment>
<evidence type="ECO:0000256" key="4">
    <source>
        <dbReference type="SAM" id="Coils"/>
    </source>
</evidence>
<evidence type="ECO:0000313" key="7">
    <source>
        <dbReference type="Proteomes" id="UP000474802"/>
    </source>
</evidence>
<keyword evidence="1" id="KW-0805">Transcription regulation</keyword>
<reference evidence="6 7" key="2">
    <citation type="submission" date="2020-03" db="EMBL/GenBank/DDBJ databases">
        <title>Devosia chinhatensis sp. nov., isolated from a hexachlorocyclohexane (HCH) dump site in India.</title>
        <authorList>
            <person name="Kumar M."/>
            <person name="Lal R."/>
        </authorList>
    </citation>
    <scope>NUCLEOTIDE SEQUENCE [LARGE SCALE GENOMIC DNA]</scope>
    <source>
        <strain evidence="6 7">H239</strain>
    </source>
</reference>
<dbReference type="RefSeq" id="WP_164532747.1">
    <property type="nucleotide sequence ID" value="NZ_JAALFG010000001.1"/>
</dbReference>
<reference evidence="6 7" key="1">
    <citation type="submission" date="2020-02" db="EMBL/GenBank/DDBJ databases">
        <authorList>
            <person name="Khan S.A."/>
            <person name="Jeon C.O."/>
            <person name="Chun B.H."/>
        </authorList>
    </citation>
    <scope>NUCLEOTIDE SEQUENCE [LARGE SCALE GENOMIC DNA]</scope>
    <source>
        <strain evidence="6 7">H239</strain>
    </source>
</reference>
<evidence type="ECO:0000256" key="1">
    <source>
        <dbReference type="ARBA" id="ARBA00023015"/>
    </source>
</evidence>
<dbReference type="Gene3D" id="3.40.50.2300">
    <property type="match status" value="2"/>
</dbReference>
<dbReference type="SUPFAM" id="SSF46785">
    <property type="entry name" value="Winged helix' DNA-binding domain"/>
    <property type="match status" value="1"/>
</dbReference>
<keyword evidence="2" id="KW-0238">DNA-binding</keyword>
<organism evidence="6 7">
    <name type="scientific">Devosia aurantiaca</name>
    <dbReference type="NCBI Taxonomy" id="2714858"/>
    <lineage>
        <taxon>Bacteria</taxon>
        <taxon>Pseudomonadati</taxon>
        <taxon>Pseudomonadota</taxon>
        <taxon>Alphaproteobacteria</taxon>
        <taxon>Hyphomicrobiales</taxon>
        <taxon>Devosiaceae</taxon>
        <taxon>Devosia</taxon>
    </lineage>
</organism>
<dbReference type="InterPro" id="IPR036390">
    <property type="entry name" value="WH_DNA-bd_sf"/>
</dbReference>
<keyword evidence="4" id="KW-0175">Coiled coil</keyword>
<feature type="domain" description="HTH gntR-type" evidence="5">
    <location>
        <begin position="1"/>
        <end position="67"/>
    </location>
</feature>
<dbReference type="AlphaFoldDB" id="A0A6M1SLT4"/>
<name>A0A6M1SLT4_9HYPH</name>
<dbReference type="Proteomes" id="UP000474802">
    <property type="component" value="Unassembled WGS sequence"/>
</dbReference>
<dbReference type="GO" id="GO:0003677">
    <property type="term" value="F:DNA binding"/>
    <property type="evidence" value="ECO:0007669"/>
    <property type="project" value="UniProtKB-KW"/>
</dbReference>
<dbReference type="GO" id="GO:0003700">
    <property type="term" value="F:DNA-binding transcription factor activity"/>
    <property type="evidence" value="ECO:0007669"/>
    <property type="project" value="InterPro"/>
</dbReference>